<accession>A0AAD9LRP6</accession>
<feature type="coiled-coil region" evidence="1">
    <location>
        <begin position="116"/>
        <end position="160"/>
    </location>
</feature>
<dbReference type="AlphaFoldDB" id="A0AAD9LRP6"/>
<protein>
    <recommendedName>
        <fullName evidence="4">F-box domain-containing protein</fullName>
    </recommendedName>
</protein>
<evidence type="ECO:0000313" key="2">
    <source>
        <dbReference type="EMBL" id="KAK1944319.1"/>
    </source>
</evidence>
<feature type="coiled-coil region" evidence="1">
    <location>
        <begin position="406"/>
        <end position="458"/>
    </location>
</feature>
<proteinExistence type="predicted"/>
<evidence type="ECO:0000313" key="3">
    <source>
        <dbReference type="Proteomes" id="UP001259832"/>
    </source>
</evidence>
<keyword evidence="1" id="KW-0175">Coiled coil</keyword>
<name>A0AAD9LRP6_9STRA</name>
<dbReference type="Proteomes" id="UP001259832">
    <property type="component" value="Unassembled WGS sequence"/>
</dbReference>
<evidence type="ECO:0008006" key="4">
    <source>
        <dbReference type="Google" id="ProtNLM"/>
    </source>
</evidence>
<reference evidence="2" key="1">
    <citation type="submission" date="2023-08" db="EMBL/GenBank/DDBJ databases">
        <title>Reference Genome Resource for the Citrus Pathogen Phytophthora citrophthora.</title>
        <authorList>
            <person name="Moller H."/>
            <person name="Coetzee B."/>
            <person name="Rose L.J."/>
            <person name="Van Niekerk J.M."/>
        </authorList>
    </citation>
    <scope>NUCLEOTIDE SEQUENCE</scope>
    <source>
        <strain evidence="2">STE-U-9442</strain>
    </source>
</reference>
<keyword evidence="3" id="KW-1185">Reference proteome</keyword>
<organism evidence="2 3">
    <name type="scientific">Phytophthora citrophthora</name>
    <dbReference type="NCBI Taxonomy" id="4793"/>
    <lineage>
        <taxon>Eukaryota</taxon>
        <taxon>Sar</taxon>
        <taxon>Stramenopiles</taxon>
        <taxon>Oomycota</taxon>
        <taxon>Peronosporomycetes</taxon>
        <taxon>Peronosporales</taxon>
        <taxon>Peronosporaceae</taxon>
        <taxon>Phytophthora</taxon>
    </lineage>
</organism>
<feature type="coiled-coil region" evidence="1">
    <location>
        <begin position="60"/>
        <end position="87"/>
    </location>
</feature>
<gene>
    <name evidence="2" type="ORF">P3T76_004231</name>
</gene>
<comment type="caution">
    <text evidence="2">The sequence shown here is derived from an EMBL/GenBank/DDBJ whole genome shotgun (WGS) entry which is preliminary data.</text>
</comment>
<evidence type="ECO:0000256" key="1">
    <source>
        <dbReference type="SAM" id="Coils"/>
    </source>
</evidence>
<dbReference type="EMBL" id="JASMQC010000006">
    <property type="protein sequence ID" value="KAK1944319.1"/>
    <property type="molecule type" value="Genomic_DNA"/>
</dbReference>
<sequence>MHFKDSERGMMLHRTSDVVRRTIEAEEAQCAFNRHVLTEVQNVLDEMVYDVESCEHECELVKLKKQLAAAESSLVEYQERESELIHERQQAYSYAVKVEENGREIMNKLNEHLSVVVTELAKKELMEKELHQAKEQLKLTGQLSKELANAQREIRELRRANDIQYILRKNSSVPTKLLADSRLSARGNHMPVRAKSFPGGLPAAMEEGTNVFSPLPDNVMLKLFSFLDEDSMVAISVTDKVLVRRVNVMFGVTTPSSLANSAPAGPVKQQPASPIVRKQSKIRSLSFIGGSSDKEKLTDEEKLLSKVDALVKSLKPDQIKLFHDMSTRVKTIEAHLAQVQTEKEDVAARLYSAENVRDFLMGKLKDLEDTLASNMTVASKKDEQAAVDREIIGFLDAKTQEYEVALKEYAHQNNGLRIEIAQLQEDHTSKTTIIEDMVELLTDEKKELESQVRSQRKILVREVKVLRAQNQQLVIEKDHYFTQLKQLKHALQHLDELS</sequence>